<evidence type="ECO:0000313" key="1">
    <source>
        <dbReference type="EMBL" id="MEQ2268534.1"/>
    </source>
</evidence>
<protein>
    <submittedName>
        <fullName evidence="1">Uncharacterized protein</fullName>
    </submittedName>
</protein>
<comment type="caution">
    <text evidence="1">The sequence shown here is derived from an EMBL/GenBank/DDBJ whole genome shotgun (WGS) entry which is preliminary data.</text>
</comment>
<sequence length="113" mass="13373">MLGANSSSPLFSPMFNCCVGTQSLHPRRRGHLKKSVFSLFQFLFLKIKSLDLACYHFPPSCTCVEAFMCKVYKRADWTELYCRRIEMMQWFIQCMKLNICKGRKEMHLPQNHR</sequence>
<gene>
    <name evidence="1" type="ORF">XENORESO_003153</name>
</gene>
<name>A0ABV0WGB1_9TELE</name>
<reference evidence="1 2" key="1">
    <citation type="submission" date="2021-06" db="EMBL/GenBank/DDBJ databases">
        <authorList>
            <person name="Palmer J.M."/>
        </authorList>
    </citation>
    <scope>NUCLEOTIDE SEQUENCE [LARGE SCALE GENOMIC DNA]</scope>
    <source>
        <strain evidence="1 2">XR_2019</strain>
        <tissue evidence="1">Muscle</tissue>
    </source>
</reference>
<proteinExistence type="predicted"/>
<organism evidence="1 2">
    <name type="scientific">Xenotaenia resolanae</name>
    <dbReference type="NCBI Taxonomy" id="208358"/>
    <lineage>
        <taxon>Eukaryota</taxon>
        <taxon>Metazoa</taxon>
        <taxon>Chordata</taxon>
        <taxon>Craniata</taxon>
        <taxon>Vertebrata</taxon>
        <taxon>Euteleostomi</taxon>
        <taxon>Actinopterygii</taxon>
        <taxon>Neopterygii</taxon>
        <taxon>Teleostei</taxon>
        <taxon>Neoteleostei</taxon>
        <taxon>Acanthomorphata</taxon>
        <taxon>Ovalentaria</taxon>
        <taxon>Atherinomorphae</taxon>
        <taxon>Cyprinodontiformes</taxon>
        <taxon>Goodeidae</taxon>
        <taxon>Xenotaenia</taxon>
    </lineage>
</organism>
<dbReference type="EMBL" id="JAHRIM010050200">
    <property type="protein sequence ID" value="MEQ2268534.1"/>
    <property type="molecule type" value="Genomic_DNA"/>
</dbReference>
<evidence type="ECO:0000313" key="2">
    <source>
        <dbReference type="Proteomes" id="UP001444071"/>
    </source>
</evidence>
<keyword evidence="2" id="KW-1185">Reference proteome</keyword>
<accession>A0ABV0WGB1</accession>
<dbReference type="Proteomes" id="UP001444071">
    <property type="component" value="Unassembled WGS sequence"/>
</dbReference>